<protein>
    <submittedName>
        <fullName evidence="1">Uncharacterized protein</fullName>
    </submittedName>
</protein>
<name>A0A8X6K9C7_TRICU</name>
<proteinExistence type="predicted"/>
<gene>
    <name evidence="1" type="ORF">TNCT_640461</name>
</gene>
<sequence length="130" mass="14931">MQNENIPTNTISEFNVHVIIINIYVPCSKRCYWATKPICLSKQLEGHEDLYVYKGLLNPPTRLSGASQIRSIGFKSRKHTVHHIYTSRTIRTGCDLTLSSSKTKMKRPPIAHLDKDEQLNRRCNFLIAGY</sequence>
<dbReference type="AlphaFoldDB" id="A0A8X6K9C7"/>
<accession>A0A8X6K9C7</accession>
<keyword evidence="2" id="KW-1185">Reference proteome</keyword>
<organism evidence="1 2">
    <name type="scientific">Trichonephila clavata</name>
    <name type="common">Joro spider</name>
    <name type="synonym">Nephila clavata</name>
    <dbReference type="NCBI Taxonomy" id="2740835"/>
    <lineage>
        <taxon>Eukaryota</taxon>
        <taxon>Metazoa</taxon>
        <taxon>Ecdysozoa</taxon>
        <taxon>Arthropoda</taxon>
        <taxon>Chelicerata</taxon>
        <taxon>Arachnida</taxon>
        <taxon>Araneae</taxon>
        <taxon>Araneomorphae</taxon>
        <taxon>Entelegynae</taxon>
        <taxon>Araneoidea</taxon>
        <taxon>Nephilidae</taxon>
        <taxon>Trichonephila</taxon>
    </lineage>
</organism>
<evidence type="ECO:0000313" key="1">
    <source>
        <dbReference type="EMBL" id="GFQ69290.1"/>
    </source>
</evidence>
<dbReference type="EMBL" id="BMAO01010756">
    <property type="protein sequence ID" value="GFQ69290.1"/>
    <property type="molecule type" value="Genomic_DNA"/>
</dbReference>
<comment type="caution">
    <text evidence="1">The sequence shown here is derived from an EMBL/GenBank/DDBJ whole genome shotgun (WGS) entry which is preliminary data.</text>
</comment>
<evidence type="ECO:0000313" key="2">
    <source>
        <dbReference type="Proteomes" id="UP000887116"/>
    </source>
</evidence>
<dbReference type="Proteomes" id="UP000887116">
    <property type="component" value="Unassembled WGS sequence"/>
</dbReference>
<reference evidence="1" key="1">
    <citation type="submission" date="2020-07" db="EMBL/GenBank/DDBJ databases">
        <title>Multicomponent nature underlies the extraordinary mechanical properties of spider dragline silk.</title>
        <authorList>
            <person name="Kono N."/>
            <person name="Nakamura H."/>
            <person name="Mori M."/>
            <person name="Yoshida Y."/>
            <person name="Ohtoshi R."/>
            <person name="Malay A.D."/>
            <person name="Moran D.A.P."/>
            <person name="Tomita M."/>
            <person name="Numata K."/>
            <person name="Arakawa K."/>
        </authorList>
    </citation>
    <scope>NUCLEOTIDE SEQUENCE</scope>
</reference>